<evidence type="ECO:0000313" key="16">
    <source>
        <dbReference type="Proteomes" id="UP001259572"/>
    </source>
</evidence>
<evidence type="ECO:0000256" key="3">
    <source>
        <dbReference type="ARBA" id="ARBA00022448"/>
    </source>
</evidence>
<dbReference type="PRINTS" id="PR00335">
    <property type="entry name" value="KUPTAKETRKA"/>
</dbReference>
<keyword evidence="9 13" id="KW-1133">Transmembrane helix</keyword>
<feature type="transmembrane region" description="Helical" evidence="13">
    <location>
        <begin position="62"/>
        <end position="81"/>
    </location>
</feature>
<evidence type="ECO:0000256" key="4">
    <source>
        <dbReference type="ARBA" id="ARBA00022449"/>
    </source>
</evidence>
<dbReference type="InterPro" id="IPR004771">
    <property type="entry name" value="K/H_exchanger"/>
</dbReference>
<dbReference type="NCBIfam" id="TIGR00932">
    <property type="entry name" value="2a37"/>
    <property type="match status" value="1"/>
</dbReference>
<comment type="similarity">
    <text evidence="2">Belongs to the monovalent cation:proton antiporter 2 (CPA2) transporter (TC 2.A.37) family.</text>
</comment>
<keyword evidence="3" id="KW-0813">Transport</keyword>
<reference evidence="15 16" key="1">
    <citation type="submission" date="2023-05" db="EMBL/GenBank/DDBJ databases">
        <authorList>
            <person name="Guo Y."/>
        </authorList>
    </citation>
    <scope>NUCLEOTIDE SEQUENCE [LARGE SCALE GENOMIC DNA]</scope>
    <source>
        <strain evidence="15 16">GR2756</strain>
    </source>
</reference>
<comment type="caution">
    <text evidence="15">The sequence shown here is derived from an EMBL/GenBank/DDBJ whole genome shotgun (WGS) entry which is preliminary data.</text>
</comment>
<feature type="transmembrane region" description="Helical" evidence="13">
    <location>
        <begin position="156"/>
        <end position="177"/>
    </location>
</feature>
<keyword evidence="16" id="KW-1185">Reference proteome</keyword>
<dbReference type="Pfam" id="PF00999">
    <property type="entry name" value="Na_H_Exchanger"/>
    <property type="match status" value="1"/>
</dbReference>
<evidence type="ECO:0000256" key="6">
    <source>
        <dbReference type="ARBA" id="ARBA00022538"/>
    </source>
</evidence>
<dbReference type="EMBL" id="JAVUPU010000001">
    <property type="protein sequence ID" value="MDT9597859.1"/>
    <property type="molecule type" value="Genomic_DNA"/>
</dbReference>
<evidence type="ECO:0000256" key="10">
    <source>
        <dbReference type="ARBA" id="ARBA00023065"/>
    </source>
</evidence>
<dbReference type="InterPro" id="IPR003148">
    <property type="entry name" value="RCK_N"/>
</dbReference>
<dbReference type="RefSeq" id="WP_315723371.1">
    <property type="nucleotide sequence ID" value="NZ_JAVUPU010000001.1"/>
</dbReference>
<keyword evidence="11 13" id="KW-0472">Membrane</keyword>
<feature type="transmembrane region" description="Helical" evidence="13">
    <location>
        <begin position="122"/>
        <end position="144"/>
    </location>
</feature>
<protein>
    <submittedName>
        <fullName evidence="15">Monovalent cation:proton antiporter-2 (CPA2) family protein</fullName>
    </submittedName>
</protein>
<evidence type="ECO:0000256" key="13">
    <source>
        <dbReference type="SAM" id="Phobius"/>
    </source>
</evidence>
<evidence type="ECO:0000256" key="9">
    <source>
        <dbReference type="ARBA" id="ARBA00022989"/>
    </source>
</evidence>
<feature type="transmembrane region" description="Helical" evidence="13">
    <location>
        <begin position="304"/>
        <end position="326"/>
    </location>
</feature>
<evidence type="ECO:0000256" key="12">
    <source>
        <dbReference type="SAM" id="MobiDB-lite"/>
    </source>
</evidence>
<dbReference type="Gene3D" id="3.40.50.720">
    <property type="entry name" value="NAD(P)-binding Rossmann-like Domain"/>
    <property type="match status" value="1"/>
</dbReference>
<gene>
    <name evidence="15" type="ORF">RQX22_02720</name>
</gene>
<dbReference type="Proteomes" id="UP001259572">
    <property type="component" value="Unassembled WGS sequence"/>
</dbReference>
<dbReference type="PANTHER" id="PTHR46157:SF8">
    <property type="entry name" value="GLUTATHIONE-REGULATED POTASSIUM-EFFLUX SYSTEM PROTEIN"/>
    <property type="match status" value="1"/>
</dbReference>
<dbReference type="InterPro" id="IPR036291">
    <property type="entry name" value="NAD(P)-bd_dom_sf"/>
</dbReference>
<feature type="transmembrane region" description="Helical" evidence="13">
    <location>
        <begin position="338"/>
        <end position="358"/>
    </location>
</feature>
<feature type="domain" description="RCK N-terminal" evidence="14">
    <location>
        <begin position="409"/>
        <end position="528"/>
    </location>
</feature>
<evidence type="ECO:0000256" key="7">
    <source>
        <dbReference type="ARBA" id="ARBA00022692"/>
    </source>
</evidence>
<feature type="transmembrane region" description="Helical" evidence="13">
    <location>
        <begin position="275"/>
        <end position="292"/>
    </location>
</feature>
<evidence type="ECO:0000256" key="5">
    <source>
        <dbReference type="ARBA" id="ARBA00022475"/>
    </source>
</evidence>
<dbReference type="InterPro" id="IPR006153">
    <property type="entry name" value="Cation/H_exchanger_TM"/>
</dbReference>
<name>A0ABU3Q469_9SPHN</name>
<dbReference type="SUPFAM" id="SSF51735">
    <property type="entry name" value="NAD(P)-binding Rossmann-fold domains"/>
    <property type="match status" value="1"/>
</dbReference>
<feature type="transmembrane region" description="Helical" evidence="13">
    <location>
        <begin position="93"/>
        <end position="116"/>
    </location>
</feature>
<evidence type="ECO:0000313" key="15">
    <source>
        <dbReference type="EMBL" id="MDT9597859.1"/>
    </source>
</evidence>
<keyword evidence="5" id="KW-1003">Cell membrane</keyword>
<dbReference type="InterPro" id="IPR006036">
    <property type="entry name" value="K_uptake_TrkA"/>
</dbReference>
<organism evidence="15 16">
    <name type="scientific">Sphingosinicella rhizophila</name>
    <dbReference type="NCBI Taxonomy" id="3050082"/>
    <lineage>
        <taxon>Bacteria</taxon>
        <taxon>Pseudomonadati</taxon>
        <taxon>Pseudomonadota</taxon>
        <taxon>Alphaproteobacteria</taxon>
        <taxon>Sphingomonadales</taxon>
        <taxon>Sphingosinicellaceae</taxon>
        <taxon>Sphingosinicella</taxon>
    </lineage>
</organism>
<accession>A0ABU3Q469</accession>
<evidence type="ECO:0000256" key="11">
    <source>
        <dbReference type="ARBA" id="ARBA00023136"/>
    </source>
</evidence>
<comment type="subcellular location">
    <subcellularLocation>
        <location evidence="1">Membrane</location>
        <topology evidence="1">Multi-pass membrane protein</topology>
    </subcellularLocation>
</comment>
<feature type="transmembrane region" description="Helical" evidence="13">
    <location>
        <begin position="364"/>
        <end position="385"/>
    </location>
</feature>
<keyword evidence="10" id="KW-0406">Ion transport</keyword>
<keyword evidence="7 13" id="KW-0812">Transmembrane</keyword>
<evidence type="ECO:0000256" key="2">
    <source>
        <dbReference type="ARBA" id="ARBA00005551"/>
    </source>
</evidence>
<dbReference type="Pfam" id="PF02254">
    <property type="entry name" value="TrkA_N"/>
    <property type="match status" value="1"/>
</dbReference>
<evidence type="ECO:0000259" key="14">
    <source>
        <dbReference type="PROSITE" id="PS51201"/>
    </source>
</evidence>
<dbReference type="InterPro" id="IPR038770">
    <property type="entry name" value="Na+/solute_symporter_sf"/>
</dbReference>
<dbReference type="PANTHER" id="PTHR46157">
    <property type="entry name" value="K(+) EFFLUX ANTIPORTER 3, CHLOROPLASTIC"/>
    <property type="match status" value="1"/>
</dbReference>
<feature type="transmembrane region" description="Helical" evidence="13">
    <location>
        <begin position="189"/>
        <end position="211"/>
    </location>
</feature>
<proteinExistence type="inferred from homology"/>
<feature type="region of interest" description="Disordered" evidence="12">
    <location>
        <begin position="564"/>
        <end position="592"/>
    </location>
</feature>
<feature type="transmembrane region" description="Helical" evidence="13">
    <location>
        <begin position="223"/>
        <end position="241"/>
    </location>
</feature>
<dbReference type="PROSITE" id="PS51201">
    <property type="entry name" value="RCK_N"/>
    <property type="match status" value="1"/>
</dbReference>
<keyword evidence="4" id="KW-0050">Antiport</keyword>
<keyword evidence="8" id="KW-0630">Potassium</keyword>
<evidence type="ECO:0000256" key="1">
    <source>
        <dbReference type="ARBA" id="ARBA00004141"/>
    </source>
</evidence>
<dbReference type="Gene3D" id="1.20.1530.20">
    <property type="match status" value="1"/>
</dbReference>
<sequence>MEAETTAAASLMLRDVVVMLGAALLFVMLFRRLGLGAVLGYLVAGALVGPDGLGLVKAPEEMLHVADFGIVLLLFLVGLELHPERLLRLKSDIFGLGLLQVALSGVAITVLIHFAVGFSWPASLAIGLPLALSSTAQVLPSLRASGDINTKPGERAFSILLFQDLSIVPLITIIAALSRAPADPTAPPGWQLALYTVAAIIGLVLAGRFLINPLFRLVGRISERELFIVAGLFVVLASAGIMEALHLSTALGAFIAGVMLADSPYRHELEADIDPFRSILLGLFFVAIGMMLDLDTIKDRPMFVIGMAAALIVVKVFILSGLARLFGMNGRKALKLGLLLSQGGEFGFVLFAAAQNALLIEPEAASLFGAIVTLSMATTPFLMMLNDWLDRRSSRRDADGLEGPESSGAAKAIVVGYGRFGQTVAQMLMAKEISVTLIDSKPSQIEISGSFGSKVYYGDGTRMDLLRLAGAAEAQAILFCIDEGAPTARKLEPILEAFPQAAVFVRAFDRLHLMDLQAVDLAGRFREVFESAVCMGREALGAFGIDADEAARVEEDYRRRDIERLERQSQSGDLHALQERMFGPNSQMSRPD</sequence>
<keyword evidence="6" id="KW-0633">Potassium transport</keyword>
<evidence type="ECO:0000256" key="8">
    <source>
        <dbReference type="ARBA" id="ARBA00022958"/>
    </source>
</evidence>